<dbReference type="InterPro" id="IPR056209">
    <property type="entry name" value="SU10_adaptor"/>
</dbReference>
<name>A0A6J5RVX7_9CAUD</name>
<protein>
    <submittedName>
        <fullName evidence="1">Uncharacterized protein</fullName>
    </submittedName>
</protein>
<reference evidence="1" key="1">
    <citation type="submission" date="2020-05" db="EMBL/GenBank/DDBJ databases">
        <authorList>
            <person name="Chiriac C."/>
            <person name="Salcher M."/>
            <person name="Ghai R."/>
            <person name="Kavagutti S V."/>
        </authorList>
    </citation>
    <scope>NUCLEOTIDE SEQUENCE</scope>
</reference>
<dbReference type="EMBL" id="LR797312">
    <property type="protein sequence ID" value="CAB4202594.1"/>
    <property type="molecule type" value="Genomic_DNA"/>
</dbReference>
<dbReference type="EMBL" id="LR797491">
    <property type="protein sequence ID" value="CAB4220787.1"/>
    <property type="molecule type" value="Genomic_DNA"/>
</dbReference>
<gene>
    <name evidence="1" type="ORF">UFOVP1376_26</name>
    <name evidence="2" type="ORF">UFOVP1623_37</name>
</gene>
<sequence length="225" mass="24752">MTAPTNYANLITSIGEYLHRTDVAGVAPEWITDAETIMNYGDGDTIDGLRTAAQETITTLTCTPGTQTVALPSDYLDMRKLYMNFGGTRIELIQAPTLPMSIDERSNILAPPWGFIVVGLNLYLLPIPDSNYTLVLDYYAKIGPLATSSTNWLLTMVPDIYRSGAILAGAAWLGPSFDPMPWFRRFKAAMGMVAAQDSDRLRGLTTLRTDVPNTRRSTSNILMGY</sequence>
<evidence type="ECO:0000313" key="2">
    <source>
        <dbReference type="EMBL" id="CAB4220787.1"/>
    </source>
</evidence>
<accession>A0A6J5RVX7</accession>
<proteinExistence type="predicted"/>
<organism evidence="1">
    <name type="scientific">uncultured Caudovirales phage</name>
    <dbReference type="NCBI Taxonomy" id="2100421"/>
    <lineage>
        <taxon>Viruses</taxon>
        <taxon>Duplodnaviria</taxon>
        <taxon>Heunggongvirae</taxon>
        <taxon>Uroviricota</taxon>
        <taxon>Caudoviricetes</taxon>
        <taxon>Peduoviridae</taxon>
        <taxon>Maltschvirus</taxon>
        <taxon>Maltschvirus maltsch</taxon>
    </lineage>
</organism>
<evidence type="ECO:0000313" key="1">
    <source>
        <dbReference type="EMBL" id="CAB4202594.1"/>
    </source>
</evidence>
<dbReference type="Pfam" id="PF24175">
    <property type="entry name" value="SU10_adaptor"/>
    <property type="match status" value="1"/>
</dbReference>